<proteinExistence type="predicted"/>
<keyword evidence="2" id="KW-0472">Membrane</keyword>
<dbReference type="Proteomes" id="UP001445335">
    <property type="component" value="Unassembled WGS sequence"/>
</dbReference>
<evidence type="ECO:0008006" key="5">
    <source>
        <dbReference type="Google" id="ProtNLM"/>
    </source>
</evidence>
<comment type="caution">
    <text evidence="3">The sequence shown here is derived from an EMBL/GenBank/DDBJ whole genome shotgun (WGS) entry which is preliminary data.</text>
</comment>
<sequence length="251" mass="25872">MCEDAWSHKAAIWGTRLLRPLRPSGALLALMARSSTAAVLLLALLAARAHGQSTLNNPGFSLDPAAVPADQDPIDSPLTPTTQLPIAERARQATFLDHTHARLPTLPPVLSAGAGPAPAPAPAAFPGFGFAPAPSLEVGGAPGAPSRPALGGTGTLSAPQDAPLKGYTLESTPAPAQYVTLGDAVVMVGPPPGSAMGSGPHASHWLWPLLAIFALGAIVASVAWAYSKRRPAARYHDLHDTEMAMMRRPNP</sequence>
<keyword evidence="2" id="KW-0812">Transmembrane</keyword>
<feature type="region of interest" description="Disordered" evidence="1">
    <location>
        <begin position="62"/>
        <end position="81"/>
    </location>
</feature>
<feature type="transmembrane region" description="Helical" evidence="2">
    <location>
        <begin position="205"/>
        <end position="226"/>
    </location>
</feature>
<keyword evidence="2" id="KW-1133">Transmembrane helix</keyword>
<dbReference type="EMBL" id="JALJOU010000011">
    <property type="protein sequence ID" value="KAK9841041.1"/>
    <property type="molecule type" value="Genomic_DNA"/>
</dbReference>
<reference evidence="3 4" key="1">
    <citation type="journal article" date="2024" name="Nat. Commun.">
        <title>Phylogenomics reveals the evolutionary origins of lichenization in chlorophyte algae.</title>
        <authorList>
            <person name="Puginier C."/>
            <person name="Libourel C."/>
            <person name="Otte J."/>
            <person name="Skaloud P."/>
            <person name="Haon M."/>
            <person name="Grisel S."/>
            <person name="Petersen M."/>
            <person name="Berrin J.G."/>
            <person name="Delaux P.M."/>
            <person name="Dal Grande F."/>
            <person name="Keller J."/>
        </authorList>
    </citation>
    <scope>NUCLEOTIDE SEQUENCE [LARGE SCALE GENOMIC DNA]</scope>
    <source>
        <strain evidence="3 4">SAG 245.80</strain>
    </source>
</reference>
<protein>
    <recommendedName>
        <fullName evidence="5">Transmembrane protein</fullName>
    </recommendedName>
</protein>
<evidence type="ECO:0000256" key="2">
    <source>
        <dbReference type="SAM" id="Phobius"/>
    </source>
</evidence>
<feature type="region of interest" description="Disordered" evidence="1">
    <location>
        <begin position="139"/>
        <end position="162"/>
    </location>
</feature>
<accession>A0AAW1S5S7</accession>
<gene>
    <name evidence="3" type="ORF">WJX81_007336</name>
</gene>
<evidence type="ECO:0000313" key="4">
    <source>
        <dbReference type="Proteomes" id="UP001445335"/>
    </source>
</evidence>
<keyword evidence="4" id="KW-1185">Reference proteome</keyword>
<organism evidence="3 4">
    <name type="scientific">Elliptochloris bilobata</name>
    <dbReference type="NCBI Taxonomy" id="381761"/>
    <lineage>
        <taxon>Eukaryota</taxon>
        <taxon>Viridiplantae</taxon>
        <taxon>Chlorophyta</taxon>
        <taxon>core chlorophytes</taxon>
        <taxon>Trebouxiophyceae</taxon>
        <taxon>Trebouxiophyceae incertae sedis</taxon>
        <taxon>Elliptochloris clade</taxon>
        <taxon>Elliptochloris</taxon>
    </lineage>
</organism>
<dbReference type="AlphaFoldDB" id="A0AAW1S5S7"/>
<name>A0AAW1S5S7_9CHLO</name>
<evidence type="ECO:0000256" key="1">
    <source>
        <dbReference type="SAM" id="MobiDB-lite"/>
    </source>
</evidence>
<evidence type="ECO:0000313" key="3">
    <source>
        <dbReference type="EMBL" id="KAK9841041.1"/>
    </source>
</evidence>